<dbReference type="EMBL" id="BK016176">
    <property type="protein sequence ID" value="DAG00114.1"/>
    <property type="molecule type" value="Genomic_DNA"/>
</dbReference>
<organism evidence="1">
    <name type="scientific">Siphoviridae sp. ctBeL15</name>
    <dbReference type="NCBI Taxonomy" id="2825374"/>
    <lineage>
        <taxon>Viruses</taxon>
        <taxon>Duplodnaviria</taxon>
        <taxon>Heunggongvirae</taxon>
        <taxon>Uroviricota</taxon>
        <taxon>Caudoviricetes</taxon>
    </lineage>
</organism>
<evidence type="ECO:0000313" key="1">
    <source>
        <dbReference type="EMBL" id="DAG00114.1"/>
    </source>
</evidence>
<accession>A0A8S5V033</accession>
<protein>
    <submittedName>
        <fullName evidence="1">Uncharacterized protein</fullName>
    </submittedName>
</protein>
<proteinExistence type="predicted"/>
<name>A0A8S5V033_9CAUD</name>
<sequence>MNTYQCRKDTARAQAIQWQADFPDRSKPWAAIAAEQRHLEQLARRYGLVREFRENAII</sequence>
<reference evidence="1" key="1">
    <citation type="journal article" date="2021" name="Proc. Natl. Acad. Sci. U.S.A.">
        <title>A Catalog of Tens of Thousands of Viruses from Human Metagenomes Reveals Hidden Associations with Chronic Diseases.</title>
        <authorList>
            <person name="Tisza M.J."/>
            <person name="Buck C.B."/>
        </authorList>
    </citation>
    <scope>NUCLEOTIDE SEQUENCE</scope>
    <source>
        <strain evidence="1">CtBeL15</strain>
    </source>
</reference>